<evidence type="ECO:0000313" key="2">
    <source>
        <dbReference type="Proteomes" id="UP000032900"/>
    </source>
</evidence>
<dbReference type="EMBL" id="BAZW01000004">
    <property type="protein sequence ID" value="GAO28818.1"/>
    <property type="molecule type" value="Genomic_DNA"/>
</dbReference>
<reference evidence="1 2" key="1">
    <citation type="journal article" date="2015" name="Microbes Environ.">
        <title>Distribution and evolution of nitrogen fixation genes in the phylum bacteroidetes.</title>
        <authorList>
            <person name="Inoue J."/>
            <person name="Oshima K."/>
            <person name="Suda W."/>
            <person name="Sakamoto M."/>
            <person name="Iino T."/>
            <person name="Noda S."/>
            <person name="Hongoh Y."/>
            <person name="Hattori M."/>
            <person name="Ohkuma M."/>
        </authorList>
    </citation>
    <scope>NUCLEOTIDE SEQUENCE [LARGE SCALE GENOMIC DNA]</scope>
    <source>
        <strain evidence="1">JCM 15548</strain>
    </source>
</reference>
<dbReference type="AlphaFoldDB" id="A0A0E9LU38"/>
<accession>A0A0E9LU38</accession>
<evidence type="ECO:0000313" key="1">
    <source>
        <dbReference type="EMBL" id="GAO28818.1"/>
    </source>
</evidence>
<proteinExistence type="predicted"/>
<organism evidence="1 2">
    <name type="scientific">Geofilum rubicundum JCM 15548</name>
    <dbReference type="NCBI Taxonomy" id="1236989"/>
    <lineage>
        <taxon>Bacteria</taxon>
        <taxon>Pseudomonadati</taxon>
        <taxon>Bacteroidota</taxon>
        <taxon>Bacteroidia</taxon>
        <taxon>Marinilabiliales</taxon>
        <taxon>Marinilabiliaceae</taxon>
        <taxon>Geofilum</taxon>
    </lineage>
</organism>
<evidence type="ECO:0008006" key="3">
    <source>
        <dbReference type="Google" id="ProtNLM"/>
    </source>
</evidence>
<protein>
    <recommendedName>
        <fullName evidence="3">TonB-dependent receptor</fullName>
    </recommendedName>
</protein>
<dbReference type="Proteomes" id="UP000032900">
    <property type="component" value="Unassembled WGS sequence"/>
</dbReference>
<dbReference type="InterPro" id="IPR021428">
    <property type="entry name" value="DUF3078"/>
</dbReference>
<keyword evidence="2" id="KW-1185">Reference proteome</keyword>
<dbReference type="STRING" id="1236989.JCM15548_1949"/>
<gene>
    <name evidence="1" type="ORF">JCM15548_1949</name>
</gene>
<name>A0A0E9LU38_9BACT</name>
<sequence>MSGTFLFNSFANYRVNKSAWDNSLTVGYGLTQQGSDNLIKTEDRILLASKYGYNAGNNWFYTGLFDFRTQMTTGYDDPPENTQVMSELMAPGYLQLSLGMDYKPNDHFTLYMSPLTLKTTFVLDDTLSEAGAYGVEPGDKYRSEYGASLKSVYKKDDIINNVNFFTRLDLFSNLAEDPQHIDVQWEGRLNFKFNDYLTAVFALNLLYDHDIKSTEEVNGEIIERGPKLQSKQLLGFGLNYEF</sequence>
<dbReference type="Pfam" id="PF11276">
    <property type="entry name" value="DUF3078"/>
    <property type="match status" value="1"/>
</dbReference>
<comment type="caution">
    <text evidence="1">The sequence shown here is derived from an EMBL/GenBank/DDBJ whole genome shotgun (WGS) entry which is preliminary data.</text>
</comment>